<evidence type="ECO:0000259" key="7">
    <source>
        <dbReference type="Pfam" id="PF13649"/>
    </source>
</evidence>
<dbReference type="Proteomes" id="UP001168821">
    <property type="component" value="Unassembled WGS sequence"/>
</dbReference>
<gene>
    <name evidence="9" type="ORF">Zmor_028524</name>
</gene>
<dbReference type="SUPFAM" id="SSF53335">
    <property type="entry name" value="S-adenosyl-L-methionine-dependent methyltransferases"/>
    <property type="match status" value="1"/>
</dbReference>
<evidence type="ECO:0000256" key="6">
    <source>
        <dbReference type="PROSITE-ProRule" id="PRU01015"/>
    </source>
</evidence>
<name>A0AA38HKY9_9CUCU</name>
<dbReference type="CDD" id="cd02440">
    <property type="entry name" value="AdoMet_MTases"/>
    <property type="match status" value="1"/>
</dbReference>
<dbReference type="PANTHER" id="PTHR11006:SF53">
    <property type="entry name" value="PROTEIN ARGININE N-METHYLTRANSFERASE 3"/>
    <property type="match status" value="1"/>
</dbReference>
<dbReference type="GO" id="GO:0035242">
    <property type="term" value="F:protein-arginine omega-N asymmetric methyltransferase activity"/>
    <property type="evidence" value="ECO:0007669"/>
    <property type="project" value="UniProtKB-EC"/>
</dbReference>
<evidence type="ECO:0000259" key="8">
    <source>
        <dbReference type="Pfam" id="PF22528"/>
    </source>
</evidence>
<proteinExistence type="predicted"/>
<evidence type="ECO:0000256" key="2">
    <source>
        <dbReference type="ARBA" id="ARBA00022603"/>
    </source>
</evidence>
<evidence type="ECO:0000256" key="1">
    <source>
        <dbReference type="ARBA" id="ARBA00011925"/>
    </source>
</evidence>
<dbReference type="EC" id="2.1.1.319" evidence="1"/>
<evidence type="ECO:0000256" key="5">
    <source>
        <dbReference type="ARBA" id="ARBA00049303"/>
    </source>
</evidence>
<feature type="non-terminal residue" evidence="9">
    <location>
        <position position="1"/>
    </location>
</feature>
<dbReference type="InterPro" id="IPR055135">
    <property type="entry name" value="PRMT_dom"/>
</dbReference>
<reference evidence="9" key="1">
    <citation type="journal article" date="2023" name="G3 (Bethesda)">
        <title>Whole genome assemblies of Zophobas morio and Tenebrio molitor.</title>
        <authorList>
            <person name="Kaur S."/>
            <person name="Stinson S.A."/>
            <person name="diCenzo G.C."/>
        </authorList>
    </citation>
    <scope>NUCLEOTIDE SEQUENCE</scope>
    <source>
        <strain evidence="9">QUZm001</strain>
    </source>
</reference>
<dbReference type="InterPro" id="IPR041698">
    <property type="entry name" value="Methyltransf_25"/>
</dbReference>
<sequence>VINPDGTLTSADYYFDSYAHFGIHEEMLKDEVRTLSYKEAIMNNRHLFEGKTILDVGSGTGILCLFAAKAGAKKVIGVECSSIIKIASNIIKDNGYDRIITLIQGKIEDVELPVDQVDIIVSEWMGYALFYESMLSSVLFARDKWLTPNGLIFPDRASLIITAIEDQEYKAQKIDWWNNVYGFNMQCIKELALKEPLVDVVNSNQVVTRSCPIKTIDMFTAKKEDLDFTGLFRLEANHNDYIHAFVLYFHIEFSKCHKPVHFSTGPLDPYTHWKQTVFYIDDVLVIKKGEVVSGRLRCRPNDKNNRDIDFELEYLHKGAIQQSAGIRVYTMR</sequence>
<feature type="domain" description="Methyltransferase" evidence="7">
    <location>
        <begin position="53"/>
        <end position="150"/>
    </location>
</feature>
<dbReference type="FunFam" id="2.70.160.11:FF:000001">
    <property type="entry name" value="Blast:Protein arginine N-methyltransferase 1"/>
    <property type="match status" value="1"/>
</dbReference>
<evidence type="ECO:0000256" key="3">
    <source>
        <dbReference type="ARBA" id="ARBA00022679"/>
    </source>
</evidence>
<evidence type="ECO:0000313" key="10">
    <source>
        <dbReference type="Proteomes" id="UP001168821"/>
    </source>
</evidence>
<dbReference type="GO" id="GO:0005634">
    <property type="term" value="C:nucleus"/>
    <property type="evidence" value="ECO:0007669"/>
    <property type="project" value="TreeGrafter"/>
</dbReference>
<dbReference type="Gene3D" id="2.70.160.11">
    <property type="entry name" value="Hnrnp arginine n-methyltransferase1"/>
    <property type="match status" value="1"/>
</dbReference>
<dbReference type="GO" id="GO:0042054">
    <property type="term" value="F:histone methyltransferase activity"/>
    <property type="evidence" value="ECO:0007669"/>
    <property type="project" value="TreeGrafter"/>
</dbReference>
<comment type="catalytic activity">
    <reaction evidence="5">
        <text>L-arginyl-[protein] + S-adenosyl-L-methionine = N(omega)-methyl-L-arginyl-[protein] + S-adenosyl-L-homocysteine + H(+)</text>
        <dbReference type="Rhea" id="RHEA:48100"/>
        <dbReference type="Rhea" id="RHEA-COMP:10532"/>
        <dbReference type="Rhea" id="RHEA-COMP:11990"/>
        <dbReference type="ChEBI" id="CHEBI:15378"/>
        <dbReference type="ChEBI" id="CHEBI:29965"/>
        <dbReference type="ChEBI" id="CHEBI:57856"/>
        <dbReference type="ChEBI" id="CHEBI:59789"/>
        <dbReference type="ChEBI" id="CHEBI:65280"/>
    </reaction>
    <physiologicalReaction direction="left-to-right" evidence="5">
        <dbReference type="Rhea" id="RHEA:48101"/>
    </physiologicalReaction>
</comment>
<dbReference type="FunFam" id="3.40.50.150:FF:000003">
    <property type="entry name" value="Blast:Protein arginine N-methyltransferase 1"/>
    <property type="match status" value="1"/>
</dbReference>
<dbReference type="Pfam" id="PF13649">
    <property type="entry name" value="Methyltransf_25"/>
    <property type="match status" value="1"/>
</dbReference>
<dbReference type="GO" id="GO:0032259">
    <property type="term" value="P:methylation"/>
    <property type="evidence" value="ECO:0007669"/>
    <property type="project" value="UniProtKB-KW"/>
</dbReference>
<dbReference type="EMBL" id="JALNTZ010000948">
    <property type="protein sequence ID" value="KAJ3630003.1"/>
    <property type="molecule type" value="Genomic_DNA"/>
</dbReference>
<dbReference type="Gene3D" id="3.40.50.150">
    <property type="entry name" value="Vaccinia Virus protein VP39"/>
    <property type="match status" value="1"/>
</dbReference>
<keyword evidence="10" id="KW-1185">Reference proteome</keyword>
<dbReference type="PANTHER" id="PTHR11006">
    <property type="entry name" value="PROTEIN ARGININE N-METHYLTRANSFERASE"/>
    <property type="match status" value="1"/>
</dbReference>
<dbReference type="Pfam" id="PF22528">
    <property type="entry name" value="PRMT_C"/>
    <property type="match status" value="1"/>
</dbReference>
<comment type="caution">
    <text evidence="9">The sequence shown here is derived from an EMBL/GenBank/DDBJ whole genome shotgun (WGS) entry which is preliminary data.</text>
</comment>
<dbReference type="InterPro" id="IPR029063">
    <property type="entry name" value="SAM-dependent_MTases_sf"/>
</dbReference>
<keyword evidence="3 6" id="KW-0808">Transferase</keyword>
<dbReference type="AlphaFoldDB" id="A0AA38HKY9"/>
<feature type="domain" description="Protein arginine N-methyltransferase" evidence="8">
    <location>
        <begin position="155"/>
        <end position="317"/>
    </location>
</feature>
<organism evidence="9 10">
    <name type="scientific">Zophobas morio</name>
    <dbReference type="NCBI Taxonomy" id="2755281"/>
    <lineage>
        <taxon>Eukaryota</taxon>
        <taxon>Metazoa</taxon>
        <taxon>Ecdysozoa</taxon>
        <taxon>Arthropoda</taxon>
        <taxon>Hexapoda</taxon>
        <taxon>Insecta</taxon>
        <taxon>Pterygota</taxon>
        <taxon>Neoptera</taxon>
        <taxon>Endopterygota</taxon>
        <taxon>Coleoptera</taxon>
        <taxon>Polyphaga</taxon>
        <taxon>Cucujiformia</taxon>
        <taxon>Tenebrionidae</taxon>
        <taxon>Zophobas</taxon>
    </lineage>
</organism>
<evidence type="ECO:0000313" key="9">
    <source>
        <dbReference type="EMBL" id="KAJ3630003.1"/>
    </source>
</evidence>
<evidence type="ECO:0000256" key="4">
    <source>
        <dbReference type="ARBA" id="ARBA00022691"/>
    </source>
</evidence>
<dbReference type="PROSITE" id="PS51678">
    <property type="entry name" value="SAM_MT_PRMT"/>
    <property type="match status" value="1"/>
</dbReference>
<keyword evidence="2 6" id="KW-0489">Methyltransferase</keyword>
<accession>A0AA38HKY9</accession>
<keyword evidence="4 6" id="KW-0949">S-adenosyl-L-methionine</keyword>
<dbReference type="InterPro" id="IPR025799">
    <property type="entry name" value="Arg_MeTrfase"/>
</dbReference>
<protein>
    <recommendedName>
        <fullName evidence="1">type I protein arginine methyltransferase</fullName>
        <ecNumber evidence="1">2.1.1.319</ecNumber>
    </recommendedName>
</protein>